<sequence length="350" mass="39672">MRIPLAIEHTTCSRCGKVLREATLKKSVHCVKCNRWYHRMCFMADTGVVEEKAPTTHSCVCCLSGTIEEKLEKHPHHMNKYAKAFLEDGFCVVPLAEKRIELDNIIQDLTAWNADLLRYFNALLKTYQCQAEMGDAVPTLEIGYSNFRQRCPGRFEIIADFITSKVVPLVAKSQIVQQTLDTLLCNAHLRIEKKVMSSGCFLSLMGSETQNLHTDGPGLSNAVNLFPYAVNVFVPLISVDSRNGTEFFPGSHIVGNARRRKPVSPAVALGNALLFDYRVVHRGLRNAKIDPRPCYYVTFSQSWYQDIYNFSRKRYKRQLDVDPSLLESREERMAKKRRSGDGGSSVLQLT</sequence>
<dbReference type="VEuPathDB" id="TriTrypDB:LPMP_290920"/>
<dbReference type="OrthoDB" id="420046at2759"/>
<protein>
    <submittedName>
        <fullName evidence="2">Uncharacterized protein</fullName>
    </submittedName>
</protein>
<dbReference type="Proteomes" id="UP000063063">
    <property type="component" value="Chromosome 29"/>
</dbReference>
<dbReference type="VEuPathDB" id="TriTrypDB:LPAL13_000044400"/>
<dbReference type="KEGG" id="lpan:LPMP_290920"/>
<feature type="region of interest" description="Disordered" evidence="1">
    <location>
        <begin position="330"/>
        <end position="350"/>
    </location>
</feature>
<dbReference type="GeneID" id="22576856"/>
<dbReference type="AlphaFoldDB" id="A0A088RV53"/>
<dbReference type="eggNOG" id="ENOG502R9DK">
    <property type="taxonomic scope" value="Eukaryota"/>
</dbReference>
<evidence type="ECO:0000313" key="2">
    <source>
        <dbReference type="EMBL" id="AIO00043.1"/>
    </source>
</evidence>
<reference evidence="2 3" key="1">
    <citation type="journal article" date="2015" name="Sci. Rep.">
        <title>The genome of Leishmania panamensis: insights into genomics of the L. (Viannia) subgenus.</title>
        <authorList>
            <person name="Llanes A."/>
            <person name="Restrepo C.M."/>
            <person name="Vecchio G.D."/>
            <person name="Anguizola F.J."/>
            <person name="Lleonart R."/>
        </authorList>
    </citation>
    <scope>NUCLEOTIDE SEQUENCE [LARGE SCALE GENOMIC DNA]</scope>
    <source>
        <strain evidence="2 3">MHOM/PA/94/PSC-1</strain>
    </source>
</reference>
<proteinExistence type="predicted"/>
<evidence type="ECO:0000313" key="3">
    <source>
        <dbReference type="Proteomes" id="UP000063063"/>
    </source>
</evidence>
<keyword evidence="3" id="KW-1185">Reference proteome</keyword>
<dbReference type="InterPro" id="IPR051961">
    <property type="entry name" value="Fungal_Metabolite_Diox"/>
</dbReference>
<dbReference type="SUPFAM" id="SSF51197">
    <property type="entry name" value="Clavaminate synthase-like"/>
    <property type="match status" value="1"/>
</dbReference>
<gene>
    <name evidence="2" type="ORF">LPMP_290920</name>
</gene>
<dbReference type="Gene3D" id="2.60.120.620">
    <property type="entry name" value="q2cbj1_9rhob like domain"/>
    <property type="match status" value="1"/>
</dbReference>
<accession>A0A088RV53</accession>
<dbReference type="PANTHER" id="PTHR37563:SF2">
    <property type="entry name" value="PHYTANOYL-COA DIOXYGENASE FAMILY PROTEIN (AFU_ORTHOLOGUE AFUA_2G03330)"/>
    <property type="match status" value="1"/>
</dbReference>
<evidence type="ECO:0000256" key="1">
    <source>
        <dbReference type="SAM" id="MobiDB-lite"/>
    </source>
</evidence>
<dbReference type="PANTHER" id="PTHR37563">
    <property type="entry name" value="PHYTANOYL-COA DIOXYGENASE FAMILY PROTEIN (AFU_ORTHOLOGUE AFUA_2G03330)"/>
    <property type="match status" value="1"/>
</dbReference>
<dbReference type="RefSeq" id="XP_010700700.1">
    <property type="nucleotide sequence ID" value="XM_010702398.1"/>
</dbReference>
<dbReference type="EMBL" id="CP009398">
    <property type="protein sequence ID" value="AIO00043.1"/>
    <property type="molecule type" value="Genomic_DNA"/>
</dbReference>
<organism evidence="2 3">
    <name type="scientific">Leishmania panamensis</name>
    <dbReference type="NCBI Taxonomy" id="5679"/>
    <lineage>
        <taxon>Eukaryota</taxon>
        <taxon>Discoba</taxon>
        <taxon>Euglenozoa</taxon>
        <taxon>Kinetoplastea</taxon>
        <taxon>Metakinetoplastina</taxon>
        <taxon>Trypanosomatida</taxon>
        <taxon>Trypanosomatidae</taxon>
        <taxon>Leishmaniinae</taxon>
        <taxon>Leishmania</taxon>
        <taxon>Leishmania guyanensis species complex</taxon>
    </lineage>
</organism>
<name>A0A088RV53_LEIPA</name>